<organism evidence="2 3">
    <name type="scientific">Tritrichomonas musculus</name>
    <dbReference type="NCBI Taxonomy" id="1915356"/>
    <lineage>
        <taxon>Eukaryota</taxon>
        <taxon>Metamonada</taxon>
        <taxon>Parabasalia</taxon>
        <taxon>Tritrichomonadida</taxon>
        <taxon>Tritrichomonadidae</taxon>
        <taxon>Tritrichomonas</taxon>
    </lineage>
</organism>
<sequence length="429" mass="50933">MASFLQKDKNFIYKGRLYPIDFELLTRRSQFFFERRTEYNNIKNIEISDDGIEIPEDSIKEFISFCQFEQNEIHITKTNAFSLRHLAITYKVPGLIETTDNYITKNNKNLVIQSLIYNSQHDQPDVTDENYISKHFFDYIHDPYLFELPITVLYRILNNPNMPHFDDDDHKNQIFDFMFQCLDKYKRPASILFQNFDLDVIDFTFINRLLNEYEDVFDFNMLNAKTNLKKASEMMSEINKIKLEQSIFYSDVQSKFDFFQAKINDLINIVNNQNREIDELKETICLQNKEINDLKESNSLEISSLKELVNDQNNNLQQNITTEKNEIEKELISLKEAMQNIQNNIAQQVDERQLFVTKDHLRQVLQAGREKTREISFWVNDKTWTNPEGKWSNGIACIGDSLNNWINDRKNLHWNAFEPWDAAIRTVPS</sequence>
<dbReference type="Proteomes" id="UP001470230">
    <property type="component" value="Unassembled WGS sequence"/>
</dbReference>
<name>A0ABR2HC34_9EUKA</name>
<keyword evidence="3" id="KW-1185">Reference proteome</keyword>
<feature type="coiled-coil region" evidence="1">
    <location>
        <begin position="263"/>
        <end position="351"/>
    </location>
</feature>
<reference evidence="2 3" key="1">
    <citation type="submission" date="2024-04" db="EMBL/GenBank/DDBJ databases">
        <title>Tritrichomonas musculus Genome.</title>
        <authorList>
            <person name="Alves-Ferreira E."/>
            <person name="Grigg M."/>
            <person name="Lorenzi H."/>
            <person name="Galac M."/>
        </authorList>
    </citation>
    <scope>NUCLEOTIDE SEQUENCE [LARGE SCALE GENOMIC DNA]</scope>
    <source>
        <strain evidence="2 3">EAF2021</strain>
    </source>
</reference>
<accession>A0ABR2HC34</accession>
<proteinExistence type="predicted"/>
<evidence type="ECO:0000313" key="3">
    <source>
        <dbReference type="Proteomes" id="UP001470230"/>
    </source>
</evidence>
<evidence type="ECO:0000313" key="2">
    <source>
        <dbReference type="EMBL" id="KAK8842945.1"/>
    </source>
</evidence>
<comment type="caution">
    <text evidence="2">The sequence shown here is derived from an EMBL/GenBank/DDBJ whole genome shotgun (WGS) entry which is preliminary data.</text>
</comment>
<keyword evidence="1" id="KW-0175">Coiled coil</keyword>
<dbReference type="EMBL" id="JAPFFF010000037">
    <property type="protein sequence ID" value="KAK8842945.1"/>
    <property type="molecule type" value="Genomic_DNA"/>
</dbReference>
<protein>
    <submittedName>
        <fullName evidence="2">Uncharacterized protein</fullName>
    </submittedName>
</protein>
<evidence type="ECO:0000256" key="1">
    <source>
        <dbReference type="SAM" id="Coils"/>
    </source>
</evidence>
<gene>
    <name evidence="2" type="ORF">M9Y10_025811</name>
</gene>